<feature type="signal peptide" evidence="2">
    <location>
        <begin position="1"/>
        <end position="36"/>
    </location>
</feature>
<keyword evidence="1" id="KW-1133">Transmembrane helix</keyword>
<gene>
    <name evidence="3" type="ORF">PROH_00815</name>
</gene>
<feature type="transmembrane region" description="Helical" evidence="1">
    <location>
        <begin position="350"/>
        <end position="369"/>
    </location>
</feature>
<accession>A0A0M2Q328</accession>
<dbReference type="RefSeq" id="WP_017713543.1">
    <property type="nucleotide sequence ID" value="NZ_KB235941.1"/>
</dbReference>
<keyword evidence="1" id="KW-0812">Transmembrane</keyword>
<protein>
    <submittedName>
        <fullName evidence="3">Uncharacterized protein</fullName>
    </submittedName>
</protein>
<evidence type="ECO:0000256" key="2">
    <source>
        <dbReference type="SAM" id="SignalP"/>
    </source>
</evidence>
<dbReference type="AlphaFoldDB" id="A0A0M2Q328"/>
<keyword evidence="1" id="KW-0472">Membrane</keyword>
<name>A0A0M2Q328_PROHO</name>
<feature type="chain" id="PRO_5005639556" evidence="2">
    <location>
        <begin position="37"/>
        <end position="378"/>
    </location>
</feature>
<dbReference type="Proteomes" id="UP000034681">
    <property type="component" value="Unassembled WGS sequence"/>
</dbReference>
<comment type="caution">
    <text evidence="3">The sequence shown here is derived from an EMBL/GenBank/DDBJ whole genome shotgun (WGS) entry which is preliminary data.</text>
</comment>
<dbReference type="STRING" id="317619.GCA_000332315_03321"/>
<feature type="transmembrane region" description="Helical" evidence="1">
    <location>
        <begin position="204"/>
        <end position="229"/>
    </location>
</feature>
<keyword evidence="2" id="KW-0732">Signal</keyword>
<dbReference type="eggNOG" id="ENOG502ZADF">
    <property type="taxonomic scope" value="Bacteria"/>
</dbReference>
<dbReference type="EMBL" id="AJTX02000002">
    <property type="protein sequence ID" value="KKJ01007.1"/>
    <property type="molecule type" value="Genomic_DNA"/>
</dbReference>
<feature type="transmembrane region" description="Helical" evidence="1">
    <location>
        <begin position="266"/>
        <end position="286"/>
    </location>
</feature>
<evidence type="ECO:0000313" key="3">
    <source>
        <dbReference type="EMBL" id="KKJ01007.1"/>
    </source>
</evidence>
<feature type="transmembrane region" description="Helical" evidence="1">
    <location>
        <begin position="145"/>
        <end position="161"/>
    </location>
</feature>
<feature type="transmembrane region" description="Helical" evidence="1">
    <location>
        <begin position="236"/>
        <end position="254"/>
    </location>
</feature>
<feature type="transmembrane region" description="Helical" evidence="1">
    <location>
        <begin position="298"/>
        <end position="316"/>
    </location>
</feature>
<dbReference type="OrthoDB" id="505228at2"/>
<keyword evidence="4" id="KW-1185">Reference proteome</keyword>
<proteinExistence type="predicted"/>
<reference evidence="3" key="1">
    <citation type="submission" date="2012-04" db="EMBL/GenBank/DDBJ databases">
        <authorList>
            <person name="Borisov I.G."/>
            <person name="Ivanikova N.V."/>
            <person name="Pinevich A.V."/>
        </authorList>
    </citation>
    <scope>NUCLEOTIDE SEQUENCE</scope>
    <source>
        <strain evidence="3">CALU 1027</strain>
    </source>
</reference>
<evidence type="ECO:0000313" key="4">
    <source>
        <dbReference type="Proteomes" id="UP000034681"/>
    </source>
</evidence>
<feature type="transmembrane region" description="Helical" evidence="1">
    <location>
        <begin position="116"/>
        <end position="139"/>
    </location>
</feature>
<sequence length="378" mass="41499">MTHSPKSPWLSLAFGLLLCLGLALASLTLAPTPALAESVSAQGAIVVINDLEDRAILAPPVATAQRQYYQTHPTAFPPSLWSRVQGVVTFANVIWVLASLLLVAALAWLGGLYFLALLMAVPLVVYEALAYGCSLGLMIYSPSEFGALPGCLGFAGTWAWSTVRHHDRLRLLYQRWHWDPIVVYSTVLTLVWGAATLWQQSTVLGFITVIALEACVGFFIGVMPGVYSLGFRSRDLVPRAVIVSLGLLLAYVPLSQGWIQWSPARLFQPGVLFVGTFVYYIGLLIWSAKWYGHDRPRIYGILQGFTILSGIAALYLGSLWGIQQLQGIGGTFFGLYLLEKYFELPWGQKSLAWATLGLALLLGTLAGVMRHYPQYFLV</sequence>
<organism evidence="3 4">
    <name type="scientific">Prochlorothrix hollandica PCC 9006 = CALU 1027</name>
    <dbReference type="NCBI Taxonomy" id="317619"/>
    <lineage>
        <taxon>Bacteria</taxon>
        <taxon>Bacillati</taxon>
        <taxon>Cyanobacteriota</taxon>
        <taxon>Cyanophyceae</taxon>
        <taxon>Prochlorotrichales</taxon>
        <taxon>Prochlorotrichaceae</taxon>
        <taxon>Prochlorothrix</taxon>
    </lineage>
</organism>
<feature type="transmembrane region" description="Helical" evidence="1">
    <location>
        <begin position="181"/>
        <end position="198"/>
    </location>
</feature>
<feature type="transmembrane region" description="Helical" evidence="1">
    <location>
        <begin position="87"/>
        <end position="109"/>
    </location>
</feature>
<evidence type="ECO:0000256" key="1">
    <source>
        <dbReference type="SAM" id="Phobius"/>
    </source>
</evidence>